<sequence length="153" mass="17986">MGEKQQQKPRSCSPLRASHVRVPPAARDSSLLQVDTQREGQKCYLYRIMRLYDNKPMRETFSLGHITQEEVRFYLSFLHEADERSPRKVSARKSILIERIQLELESAASESDGLAQMERCWEKRYLRTVSFSLAITFCWSLTLSLVYVILMWH</sequence>
<dbReference type="Pfam" id="PF15107">
    <property type="entry name" value="FAM216B"/>
    <property type="match status" value="1"/>
</dbReference>
<evidence type="ECO:0000313" key="5">
    <source>
        <dbReference type="Proteomes" id="UP000694424"/>
    </source>
</evidence>
<keyword evidence="5" id="KW-1185">Reference proteome</keyword>
<evidence type="ECO:0000313" key="4">
    <source>
        <dbReference type="Ensembl" id="ENSAOWP00000018340.1"/>
    </source>
</evidence>
<evidence type="ECO:0000256" key="1">
    <source>
        <dbReference type="ARBA" id="ARBA00008615"/>
    </source>
</evidence>
<organism evidence="4 5">
    <name type="scientific">Apteryx owenii</name>
    <name type="common">Little spotted kiwi</name>
    <dbReference type="NCBI Taxonomy" id="8824"/>
    <lineage>
        <taxon>Eukaryota</taxon>
        <taxon>Metazoa</taxon>
        <taxon>Chordata</taxon>
        <taxon>Craniata</taxon>
        <taxon>Vertebrata</taxon>
        <taxon>Euteleostomi</taxon>
        <taxon>Archelosauria</taxon>
        <taxon>Archosauria</taxon>
        <taxon>Dinosauria</taxon>
        <taxon>Saurischia</taxon>
        <taxon>Theropoda</taxon>
        <taxon>Coelurosauria</taxon>
        <taxon>Aves</taxon>
        <taxon>Palaeognathae</taxon>
        <taxon>Apterygiformes</taxon>
        <taxon>Apterygidae</taxon>
        <taxon>Apteryx</taxon>
    </lineage>
</organism>
<evidence type="ECO:0000256" key="3">
    <source>
        <dbReference type="SAM" id="Phobius"/>
    </source>
</evidence>
<name>A0A8B9Q9F3_APTOW</name>
<dbReference type="InterPro" id="IPR029373">
    <property type="entry name" value="FAM216"/>
</dbReference>
<dbReference type="Proteomes" id="UP000694424">
    <property type="component" value="Unplaced"/>
</dbReference>
<dbReference type="Ensembl" id="ENSAOWT00000020794.1">
    <property type="protein sequence ID" value="ENSAOWP00000018340.1"/>
    <property type="gene ID" value="ENSAOWG00000012508.1"/>
</dbReference>
<reference evidence="4" key="2">
    <citation type="submission" date="2025-09" db="UniProtKB">
        <authorList>
            <consortium name="Ensembl"/>
        </authorList>
    </citation>
    <scope>IDENTIFICATION</scope>
</reference>
<comment type="similarity">
    <text evidence="1">Belongs to the FAM216 family.</text>
</comment>
<feature type="transmembrane region" description="Helical" evidence="3">
    <location>
        <begin position="129"/>
        <end position="152"/>
    </location>
</feature>
<evidence type="ECO:0000256" key="2">
    <source>
        <dbReference type="SAM" id="MobiDB-lite"/>
    </source>
</evidence>
<protein>
    <submittedName>
        <fullName evidence="4">Uncharacterized protein</fullName>
    </submittedName>
</protein>
<keyword evidence="3" id="KW-0472">Membrane</keyword>
<reference evidence="4" key="1">
    <citation type="submission" date="2025-08" db="UniProtKB">
        <authorList>
            <consortium name="Ensembl"/>
        </authorList>
    </citation>
    <scope>IDENTIFICATION</scope>
</reference>
<feature type="region of interest" description="Disordered" evidence="2">
    <location>
        <begin position="1"/>
        <end position="29"/>
    </location>
</feature>
<keyword evidence="3" id="KW-0812">Transmembrane</keyword>
<keyword evidence="3" id="KW-1133">Transmembrane helix</keyword>
<dbReference type="AlphaFoldDB" id="A0A8B9Q9F3"/>
<proteinExistence type="inferred from homology"/>
<accession>A0A8B9Q9F3</accession>